<evidence type="ECO:0000313" key="2">
    <source>
        <dbReference type="EMBL" id="GCC42613.1"/>
    </source>
</evidence>
<feature type="region of interest" description="Disordered" evidence="1">
    <location>
        <begin position="1"/>
        <end position="25"/>
    </location>
</feature>
<organism evidence="2 3">
    <name type="scientific">Chiloscyllium punctatum</name>
    <name type="common">Brownbanded bambooshark</name>
    <name type="synonym">Hemiscyllium punctatum</name>
    <dbReference type="NCBI Taxonomy" id="137246"/>
    <lineage>
        <taxon>Eukaryota</taxon>
        <taxon>Metazoa</taxon>
        <taxon>Chordata</taxon>
        <taxon>Craniata</taxon>
        <taxon>Vertebrata</taxon>
        <taxon>Chondrichthyes</taxon>
        <taxon>Elasmobranchii</taxon>
        <taxon>Galeomorphii</taxon>
        <taxon>Galeoidea</taxon>
        <taxon>Orectolobiformes</taxon>
        <taxon>Hemiscylliidae</taxon>
        <taxon>Chiloscyllium</taxon>
    </lineage>
</organism>
<evidence type="ECO:0000313" key="3">
    <source>
        <dbReference type="Proteomes" id="UP000287033"/>
    </source>
</evidence>
<dbReference type="EMBL" id="BEZZ01084188">
    <property type="protein sequence ID" value="GCC42613.1"/>
    <property type="molecule type" value="Genomic_DNA"/>
</dbReference>
<name>A0A401TJ32_CHIPU</name>
<comment type="caution">
    <text evidence="2">The sequence shown here is derived from an EMBL/GenBank/DDBJ whole genome shotgun (WGS) entry which is preliminary data.</text>
</comment>
<feature type="non-terminal residue" evidence="2">
    <location>
        <position position="1"/>
    </location>
</feature>
<dbReference type="AlphaFoldDB" id="A0A401TJ32"/>
<sequence>GDNRINRVNTTSKRREGAVESCKENGHSWGEINNRTLCKEVDNPKIAED</sequence>
<accession>A0A401TJ32</accession>
<proteinExistence type="predicted"/>
<feature type="compositionally biased region" description="Basic and acidic residues" evidence="1">
    <location>
        <begin position="13"/>
        <end position="25"/>
    </location>
</feature>
<evidence type="ECO:0000256" key="1">
    <source>
        <dbReference type="SAM" id="MobiDB-lite"/>
    </source>
</evidence>
<keyword evidence="3" id="KW-1185">Reference proteome</keyword>
<dbReference type="Proteomes" id="UP000287033">
    <property type="component" value="Unassembled WGS sequence"/>
</dbReference>
<gene>
    <name evidence="2" type="ORF">chiPu_0026626</name>
</gene>
<reference evidence="2 3" key="1">
    <citation type="journal article" date="2018" name="Nat. Ecol. Evol.">
        <title>Shark genomes provide insights into elasmobranch evolution and the origin of vertebrates.</title>
        <authorList>
            <person name="Hara Y"/>
            <person name="Yamaguchi K"/>
            <person name="Onimaru K"/>
            <person name="Kadota M"/>
            <person name="Koyanagi M"/>
            <person name="Keeley SD"/>
            <person name="Tatsumi K"/>
            <person name="Tanaka K"/>
            <person name="Motone F"/>
            <person name="Kageyama Y"/>
            <person name="Nozu R"/>
            <person name="Adachi N"/>
            <person name="Nishimura O"/>
            <person name="Nakagawa R"/>
            <person name="Tanegashima C"/>
            <person name="Kiyatake I"/>
            <person name="Matsumoto R"/>
            <person name="Murakumo K"/>
            <person name="Nishida K"/>
            <person name="Terakita A"/>
            <person name="Kuratani S"/>
            <person name="Sato K"/>
            <person name="Hyodo S Kuraku.S."/>
        </authorList>
    </citation>
    <scope>NUCLEOTIDE SEQUENCE [LARGE SCALE GENOMIC DNA]</scope>
</reference>
<protein>
    <submittedName>
        <fullName evidence="2">Uncharacterized protein</fullName>
    </submittedName>
</protein>
<feature type="compositionally biased region" description="Polar residues" evidence="1">
    <location>
        <begin position="1"/>
        <end position="11"/>
    </location>
</feature>